<dbReference type="Proteomes" id="UP001140234">
    <property type="component" value="Unassembled WGS sequence"/>
</dbReference>
<keyword evidence="2" id="KW-1185">Reference proteome</keyword>
<organism evidence="1 2">
    <name type="scientific">Coemansia nantahalensis</name>
    <dbReference type="NCBI Taxonomy" id="2789366"/>
    <lineage>
        <taxon>Eukaryota</taxon>
        <taxon>Fungi</taxon>
        <taxon>Fungi incertae sedis</taxon>
        <taxon>Zoopagomycota</taxon>
        <taxon>Kickxellomycotina</taxon>
        <taxon>Kickxellomycetes</taxon>
        <taxon>Kickxellales</taxon>
        <taxon>Kickxellaceae</taxon>
        <taxon>Coemansia</taxon>
    </lineage>
</organism>
<protein>
    <submittedName>
        <fullName evidence="1">Uncharacterized protein</fullName>
    </submittedName>
</protein>
<evidence type="ECO:0000313" key="1">
    <source>
        <dbReference type="EMBL" id="KAJ2769294.1"/>
    </source>
</evidence>
<dbReference type="EMBL" id="JANBUJ010000969">
    <property type="protein sequence ID" value="KAJ2769294.1"/>
    <property type="molecule type" value="Genomic_DNA"/>
</dbReference>
<sequence>MIDMTRKLERDLGVPNMEPSEIAPENEAGHSLLIKAARSRLYTEALATLCERMALRLVAHTGLESTDKMAEYLQYRPGAANAASGRPHGGALSVLEFRALQHVLGNLRGVAVTDLQMPTRDAAGSALRGGWATPTCSDDDGGGGGGAHHSRHHGRHGRHRGRRIRRRLHDVTSRLALSRTTTRRTIHEYISSEALSDVVAPPVRAAHSSPEASPRSPL</sequence>
<proteinExistence type="predicted"/>
<name>A0ACC1JX82_9FUNG</name>
<accession>A0ACC1JX82</accession>
<reference evidence="1" key="1">
    <citation type="submission" date="2022-07" db="EMBL/GenBank/DDBJ databases">
        <title>Phylogenomic reconstructions and comparative analyses of Kickxellomycotina fungi.</title>
        <authorList>
            <person name="Reynolds N.K."/>
            <person name="Stajich J.E."/>
            <person name="Barry K."/>
            <person name="Grigoriev I.V."/>
            <person name="Crous P."/>
            <person name="Smith M.E."/>
        </authorList>
    </citation>
    <scope>NUCLEOTIDE SEQUENCE</scope>
    <source>
        <strain evidence="1">CBS 109366</strain>
    </source>
</reference>
<gene>
    <name evidence="1" type="ORF">IWQ57_003168</name>
</gene>
<evidence type="ECO:0000313" key="2">
    <source>
        <dbReference type="Proteomes" id="UP001140234"/>
    </source>
</evidence>
<comment type="caution">
    <text evidence="1">The sequence shown here is derived from an EMBL/GenBank/DDBJ whole genome shotgun (WGS) entry which is preliminary data.</text>
</comment>